<dbReference type="SMART" id="SM00248">
    <property type="entry name" value="ANK"/>
    <property type="match status" value="6"/>
</dbReference>
<keyword evidence="2" id="KW-0175">Coiled coil</keyword>
<feature type="region of interest" description="Disordered" evidence="3">
    <location>
        <begin position="282"/>
        <end position="381"/>
    </location>
</feature>
<dbReference type="PANTHER" id="PTHR24147:SF64">
    <property type="entry name" value="ANKYRIN REPEAT DOMAIN-CONTAINING PROTEIN 19-RELATED"/>
    <property type="match status" value="1"/>
</dbReference>
<proteinExistence type="predicted"/>
<feature type="compositionally biased region" description="Basic residues" evidence="3">
    <location>
        <begin position="576"/>
        <end position="586"/>
    </location>
</feature>
<feature type="region of interest" description="Disordered" evidence="3">
    <location>
        <begin position="411"/>
        <end position="536"/>
    </location>
</feature>
<protein>
    <submittedName>
        <fullName evidence="5">Predicted gene, 32916</fullName>
    </submittedName>
</protein>
<feature type="repeat" description="ANK" evidence="1">
    <location>
        <begin position="146"/>
        <end position="178"/>
    </location>
</feature>
<organism evidence="5 7">
    <name type="scientific">Mus musculus</name>
    <name type="common">Mouse</name>
    <dbReference type="NCBI Taxonomy" id="10090"/>
    <lineage>
        <taxon>Eukaryota</taxon>
        <taxon>Metazoa</taxon>
        <taxon>Chordata</taxon>
        <taxon>Craniata</taxon>
        <taxon>Vertebrata</taxon>
        <taxon>Euteleostomi</taxon>
        <taxon>Mammalia</taxon>
        <taxon>Eutheria</taxon>
        <taxon>Euarchontoglires</taxon>
        <taxon>Glires</taxon>
        <taxon>Rodentia</taxon>
        <taxon>Myomorpha</taxon>
        <taxon>Muroidea</taxon>
        <taxon>Muridae</taxon>
        <taxon>Murinae</taxon>
        <taxon>Mus</taxon>
        <taxon>Mus</taxon>
    </lineage>
</organism>
<feature type="coiled-coil region" evidence="2">
    <location>
        <begin position="776"/>
        <end position="810"/>
    </location>
</feature>
<evidence type="ECO:0000259" key="4">
    <source>
        <dbReference type="Pfam" id="PF12001"/>
    </source>
</evidence>
<dbReference type="RefSeq" id="NP_001381982.1">
    <property type="nucleotide sequence ID" value="NM_001395053.1"/>
</dbReference>
<sequence length="1087" mass="122755">MSKVVGLSSKKSRWLLQSLRDQQRHSLGTGFESANILLSPKYHLKDKDLRKIHKAARVGDAARVQQLLLGKCGVNDKDKKKRTALHIACAYGHPKVVMALIEGRCEINATDSEECTSLVKAVQCQEEECATILLENGADPNIVDAQGNSALHYAVYYKNTSLAAKLLDHEVNIEATNKGGFTPLLLAVSENKLQIAKFLLMKNANIHAVDNQKRTALMHAVSHDSTHLVRFVLQQGVDLFLNDAFGLTAIDYAADFKYNTNMKILLEYKEKRYEESARVKLAERSAEDNSSGRKDQQSQELENIEKEELTEPGTGPEEQEPDGGVTSVEEPRRLNGRGDDQPQEGETAPRTREEEQGVTCKATGKEDGDESSWDSESVSENLPLIRIGVDGLLQVNGQAVENPEKYLHWLPKRKGEESVKQKTPNQTKGVRGLQAVPPAEPGLELTSEEKHKELSRNEASQHQVEEGRKQEWSEWGASESLQAAALDGGDLTSPLPRRRNKQAGKPGTQESPSVDSKEQDGGSDLNIKEENKKGYEEWSRDFVNELTSEKFGSVACDLLPVKDSWSLNGMDPNKGRPAKRKSKEKHKVREVNAMEDADGQTQPSEACSENETDPCSNILQTKTENKPCELPTRQTENMKGSKAEGEVLKTEPVRSRVALKEKGDLGEGERVTLQSPGKDALYPGDAGRQHRDTALRILRLKVKQTLKQLQEAQDRQREVVQSSQRMQDHLQKLQAGCSEAEVMEQEQGEKTAALQKLHTGLTRVKEERIKKLNKITHSLKCSLDQMKNKNEELERELTEIKKHLGVMRKKLNDHENGEFSCHGNFKTKEQEVNVSVDMFKNEIHELKEKWGTISSKYLPLNMQFKYIEQELLSIKIAQKQYEKLREDQRSLRREALGLQCQLRENMAKLEDKKHALAQRDSNYDSVMSQMELRIKNLESELEKLEAEKESNERKVEKYQQRCVRERELSQMLSHKLTKTNNKLSKVRTDILLVTERNRTVQNTLTTRPVPKSPGVTKHDTYINRNPNFIASRNSEPAIPSPQPSPELMGRSLFKKQQKMVKDITEEVDKAAAELESWSLEAYPSGSK</sequence>
<feature type="compositionally biased region" description="Basic and acidic residues" evidence="3">
    <location>
        <begin position="329"/>
        <end position="340"/>
    </location>
</feature>
<feature type="coiled-coil region" evidence="2">
    <location>
        <begin position="867"/>
        <end position="901"/>
    </location>
</feature>
<dbReference type="Pfam" id="PF12796">
    <property type="entry name" value="Ank_2"/>
    <property type="match status" value="2"/>
</dbReference>
<dbReference type="AlphaFoldDB" id="A0ABA7IXC5"/>
<dbReference type="Gene3D" id="1.25.40.20">
    <property type="entry name" value="Ankyrin repeat-containing domain"/>
    <property type="match status" value="2"/>
</dbReference>
<dbReference type="SUPFAM" id="SSF48403">
    <property type="entry name" value="Ankyrin repeat"/>
    <property type="match status" value="1"/>
</dbReference>
<feature type="region of interest" description="Disordered" evidence="3">
    <location>
        <begin position="1029"/>
        <end position="1048"/>
    </location>
</feature>
<feature type="compositionally biased region" description="Basic and acidic residues" evidence="3">
    <location>
        <begin position="282"/>
        <end position="309"/>
    </location>
</feature>
<feature type="repeat" description="ANK" evidence="1">
    <location>
        <begin position="80"/>
        <end position="112"/>
    </location>
</feature>
<feature type="compositionally biased region" description="Basic and acidic residues" evidence="3">
    <location>
        <begin position="463"/>
        <end position="472"/>
    </location>
</feature>
<dbReference type="GeneID" id="102635628"/>
<reference evidence="5 7" key="2">
    <citation type="journal article" date="2011" name="PLoS Biol.">
        <title>Modernizing reference genome assemblies.</title>
        <authorList>
            <person name="Church D.M."/>
            <person name="Schneider V.A."/>
            <person name="Graves T."/>
            <person name="Auger K."/>
            <person name="Cunningham F."/>
            <person name="Bouk N."/>
            <person name="Chen H.C."/>
            <person name="Agarwala R."/>
            <person name="McLaren W.M."/>
            <person name="Ritchie G.R."/>
            <person name="Albracht D."/>
            <person name="Kremitzki M."/>
            <person name="Rock S."/>
            <person name="Kotkiewicz H."/>
            <person name="Kremitzki C."/>
            <person name="Wollam A."/>
            <person name="Trani L."/>
            <person name="Fulton L."/>
            <person name="Fulton R."/>
            <person name="Matthews L."/>
            <person name="Whitehead S."/>
            <person name="Chow W."/>
            <person name="Torrance J."/>
            <person name="Dunn M."/>
            <person name="Harden G."/>
            <person name="Threadgold G."/>
            <person name="Wood J."/>
            <person name="Collins J."/>
            <person name="Heath P."/>
            <person name="Griffiths G."/>
            <person name="Pelan S."/>
            <person name="Grafham D."/>
            <person name="Eichler E.E."/>
            <person name="Weinstock G."/>
            <person name="Mardis E.R."/>
            <person name="Wilson R.K."/>
            <person name="Howe K."/>
            <person name="Flicek P."/>
            <person name="Hubbard T."/>
        </authorList>
    </citation>
    <scope>NUCLEOTIDE SEQUENCE [LARGE SCALE GENOMIC DNA]</scope>
    <source>
        <strain evidence="5 7">C57BL/6J</strain>
    </source>
</reference>
<dbReference type="Pfam" id="PF12001">
    <property type="entry name" value="DUF3496"/>
    <property type="match status" value="1"/>
</dbReference>
<dbReference type="PROSITE" id="PS50297">
    <property type="entry name" value="ANK_REP_REGION"/>
    <property type="match status" value="3"/>
</dbReference>
<feature type="repeat" description="ANK" evidence="1">
    <location>
        <begin position="179"/>
        <end position="211"/>
    </location>
</feature>
<evidence type="ECO:0000313" key="5">
    <source>
        <dbReference type="Ensembl" id="ENSMUSP00000160037.1"/>
    </source>
</evidence>
<evidence type="ECO:0000313" key="7">
    <source>
        <dbReference type="Proteomes" id="UP000000589"/>
    </source>
</evidence>
<evidence type="ECO:0000313" key="6">
    <source>
        <dbReference type="MGI" id="MGI:5592075"/>
    </source>
</evidence>
<feature type="compositionally biased region" description="Polar residues" evidence="3">
    <location>
        <begin position="599"/>
        <end position="622"/>
    </location>
</feature>
<evidence type="ECO:0000256" key="1">
    <source>
        <dbReference type="PROSITE-ProRule" id="PRU00023"/>
    </source>
</evidence>
<feature type="compositionally biased region" description="Basic and acidic residues" evidence="3">
    <location>
        <begin position="515"/>
        <end position="536"/>
    </location>
</feature>
<dbReference type="Proteomes" id="UP000000589">
    <property type="component" value="Chromosome 7"/>
</dbReference>
<reference evidence="5 7" key="1">
    <citation type="journal article" date="2009" name="PLoS Biol.">
        <title>Lineage-specific biology revealed by a finished genome assembly of the mouse.</title>
        <authorList>
            <consortium name="Mouse Genome Sequencing Consortium"/>
            <person name="Church D.M."/>
            <person name="Goodstadt L."/>
            <person name="Hillier L.W."/>
            <person name="Zody M.C."/>
            <person name="Goldstein S."/>
            <person name="She X."/>
            <person name="Bult C.J."/>
            <person name="Agarwala R."/>
            <person name="Cherry J.L."/>
            <person name="DiCuccio M."/>
            <person name="Hlavina W."/>
            <person name="Kapustin Y."/>
            <person name="Meric P."/>
            <person name="Maglott D."/>
            <person name="Birtle Z."/>
            <person name="Marques A.C."/>
            <person name="Graves T."/>
            <person name="Zhou S."/>
            <person name="Teague B."/>
            <person name="Potamousis K."/>
            <person name="Churas C."/>
            <person name="Place M."/>
            <person name="Herschleb J."/>
            <person name="Runnheim R."/>
            <person name="Forrest D."/>
            <person name="Amos-Landgraf J."/>
            <person name="Schwartz D.C."/>
            <person name="Cheng Z."/>
            <person name="Lindblad-Toh K."/>
            <person name="Eichler E.E."/>
            <person name="Ponting C.P."/>
        </authorList>
    </citation>
    <scope>NUCLEOTIDE SEQUENCE [LARGE SCALE GENOMIC DNA]</scope>
    <source>
        <strain evidence="5 7">C57BL/6J</strain>
    </source>
</reference>
<feature type="coiled-coil region" evidence="2">
    <location>
        <begin position="927"/>
        <end position="968"/>
    </location>
</feature>
<feature type="repeat" description="ANK" evidence="1">
    <location>
        <begin position="212"/>
        <end position="244"/>
    </location>
</feature>
<name>A0ABA7IXC5_MOUSE</name>
<feature type="domain" description="DUF3496" evidence="4">
    <location>
        <begin position="927"/>
        <end position="1033"/>
    </location>
</feature>
<feature type="compositionally biased region" description="Basic and acidic residues" evidence="3">
    <location>
        <begin position="411"/>
        <end position="420"/>
    </location>
</feature>
<evidence type="ECO:0000256" key="3">
    <source>
        <dbReference type="SAM" id="MobiDB-lite"/>
    </source>
</evidence>
<dbReference type="InterPro" id="IPR002110">
    <property type="entry name" value="Ankyrin_rpt"/>
</dbReference>
<dbReference type="GeneTree" id="ENSGT00940000153661"/>
<keyword evidence="1" id="KW-0040">ANK repeat</keyword>
<reference evidence="5" key="3">
    <citation type="submission" date="2025-08" db="UniProtKB">
        <authorList>
            <consortium name="Ensembl"/>
        </authorList>
    </citation>
    <scope>IDENTIFICATION</scope>
    <source>
        <strain evidence="5">C57BL/6J</strain>
    </source>
</reference>
<feature type="region of interest" description="Disordered" evidence="3">
    <location>
        <begin position="563"/>
        <end position="645"/>
    </location>
</feature>
<accession>A0ABA7IXC5</accession>
<dbReference type="PANTHER" id="PTHR24147">
    <property type="entry name" value="ANKYRIN REPEAT DOMAIN 36-RELATED"/>
    <property type="match status" value="1"/>
</dbReference>
<feature type="region of interest" description="Disordered" evidence="3">
    <location>
        <begin position="664"/>
        <end position="687"/>
    </location>
</feature>
<keyword evidence="7" id="KW-1185">Reference proteome</keyword>
<reference evidence="5" key="4">
    <citation type="submission" date="2025-09" db="UniProtKB">
        <authorList>
            <consortium name="Ensembl"/>
        </authorList>
    </citation>
    <scope>IDENTIFICATION</scope>
    <source>
        <strain evidence="5">C57BL/6J</strain>
    </source>
</reference>
<dbReference type="InterPro" id="IPR021885">
    <property type="entry name" value="DUF3496"/>
</dbReference>
<dbReference type="Pfam" id="PF13637">
    <property type="entry name" value="Ank_4"/>
    <property type="match status" value="1"/>
</dbReference>
<dbReference type="Ensembl" id="ENSMUST00000208033.3">
    <property type="protein sequence ID" value="ENSMUSP00000160037.1"/>
    <property type="gene ID" value="ENSMUSG00000109113.3"/>
</dbReference>
<dbReference type="MGI" id="MGI:5592075">
    <property type="gene designation" value="Gm32916"/>
</dbReference>
<feature type="coiled-coil region" evidence="2">
    <location>
        <begin position="1053"/>
        <end position="1080"/>
    </location>
</feature>
<feature type="compositionally biased region" description="Basic and acidic residues" evidence="3">
    <location>
        <begin position="447"/>
        <end position="456"/>
    </location>
</feature>
<dbReference type="InterPro" id="IPR036770">
    <property type="entry name" value="Ankyrin_rpt-contain_sf"/>
</dbReference>
<gene>
    <name evidence="5 6" type="primary">Gm32916</name>
</gene>
<evidence type="ECO:0000256" key="2">
    <source>
        <dbReference type="SAM" id="Coils"/>
    </source>
</evidence>
<dbReference type="PROSITE" id="PS50088">
    <property type="entry name" value="ANK_REPEAT"/>
    <property type="match status" value="4"/>
</dbReference>
<dbReference type="InterPro" id="IPR050657">
    <property type="entry name" value="Ankyrin_repeat_domain"/>
</dbReference>